<dbReference type="GO" id="GO:0045454">
    <property type="term" value="P:cell redox homeostasis"/>
    <property type="evidence" value="ECO:0007669"/>
    <property type="project" value="TreeGrafter"/>
</dbReference>
<dbReference type="GO" id="GO:0006950">
    <property type="term" value="P:response to stress"/>
    <property type="evidence" value="ECO:0007669"/>
    <property type="project" value="UniProtKB-ARBA"/>
</dbReference>
<accession>A0A3A8ADD9</accession>
<evidence type="ECO:0000256" key="6">
    <source>
        <dbReference type="NCBIfam" id="TIGR01068"/>
    </source>
</evidence>
<dbReference type="FunFam" id="3.40.30.10:FF:000001">
    <property type="entry name" value="Thioredoxin"/>
    <property type="match status" value="1"/>
</dbReference>
<dbReference type="CDD" id="cd02947">
    <property type="entry name" value="TRX_family"/>
    <property type="match status" value="1"/>
</dbReference>
<dbReference type="Gene3D" id="1.25.40.10">
    <property type="entry name" value="Tetratricopeptide repeat domain"/>
    <property type="match status" value="2"/>
</dbReference>
<dbReference type="InterPro" id="IPR005746">
    <property type="entry name" value="Thioredoxin"/>
</dbReference>
<evidence type="ECO:0000313" key="8">
    <source>
        <dbReference type="EMBL" id="RKF07926.1"/>
    </source>
</evidence>
<evidence type="ECO:0000256" key="2">
    <source>
        <dbReference type="ARBA" id="ARBA00022448"/>
    </source>
</evidence>
<evidence type="ECO:0000256" key="3">
    <source>
        <dbReference type="ARBA" id="ARBA00022982"/>
    </source>
</evidence>
<keyword evidence="3" id="KW-0249">Electron transport</keyword>
<dbReference type="GO" id="GO:0015035">
    <property type="term" value="F:protein-disulfide reductase activity"/>
    <property type="evidence" value="ECO:0007669"/>
    <property type="project" value="UniProtKB-UniRule"/>
</dbReference>
<dbReference type="Pfam" id="PF14559">
    <property type="entry name" value="TPR_19"/>
    <property type="match status" value="1"/>
</dbReference>
<dbReference type="InterPro" id="IPR036249">
    <property type="entry name" value="Thioredoxin-like_sf"/>
</dbReference>
<dbReference type="GO" id="GO:0005829">
    <property type="term" value="C:cytosol"/>
    <property type="evidence" value="ECO:0007669"/>
    <property type="project" value="TreeGrafter"/>
</dbReference>
<dbReference type="Pfam" id="PF00085">
    <property type="entry name" value="Thioredoxin"/>
    <property type="match status" value="1"/>
</dbReference>
<dbReference type="Pfam" id="PF14561">
    <property type="entry name" value="TPR_20"/>
    <property type="match status" value="1"/>
</dbReference>
<sequence>MTNNDNPFATGGGAGGYGNQTVDFGATPANGAANSSPAAAPGALIKDTTTADFQTDVVAESRNQPVLIDFWAPWCGPCKQLTPALEAAVQKAGGKVKLVKMNIDEHPAIPGQMGIQSIPAVLAFVDGQPVDGFMGAQSESQVEAFIDKLVKQSGGGAQGAAIEQALAQATEAAAAGDVNGAAQLFTMVLQQEPENAAAYGGIAALMADHGQPDRARDMLDQAPESIREAPELAAVRTKLELAEKVAQIGDPAALEARLAGNEDDHDARFDLAQILNARGERDAAADHLLAIMKADREWREDGARTELLKFFEAWGQTDPATVKARRKLSSLLFR</sequence>
<evidence type="ECO:0000259" key="7">
    <source>
        <dbReference type="PROSITE" id="PS51352"/>
    </source>
</evidence>
<feature type="domain" description="Thioredoxin" evidence="7">
    <location>
        <begin position="15"/>
        <end position="151"/>
    </location>
</feature>
<evidence type="ECO:0000256" key="1">
    <source>
        <dbReference type="ARBA" id="ARBA00008987"/>
    </source>
</evidence>
<dbReference type="PROSITE" id="PS00194">
    <property type="entry name" value="THIOREDOXIN_1"/>
    <property type="match status" value="1"/>
</dbReference>
<evidence type="ECO:0000256" key="4">
    <source>
        <dbReference type="ARBA" id="ARBA00023157"/>
    </source>
</evidence>
<reference evidence="8 9" key="1">
    <citation type="journal article" date="2018" name="Int. J. Syst. Bacteriol.">
        <title>Oceaniradius stylonemae gen. nov., sp. nov., isolated from a red alga, Stylonema cornu-cervi.</title>
        <authorList>
            <person name="Jeong S."/>
        </authorList>
    </citation>
    <scope>NUCLEOTIDE SEQUENCE [LARGE SCALE GENOMIC DNA]</scope>
    <source>
        <strain evidence="8 9">StC1</strain>
    </source>
</reference>
<dbReference type="RefSeq" id="WP_109765814.1">
    <property type="nucleotide sequence ID" value="NZ_CP159474.1"/>
</dbReference>
<proteinExistence type="inferred from homology"/>
<dbReference type="PROSITE" id="PS51352">
    <property type="entry name" value="THIOREDOXIN_2"/>
    <property type="match status" value="1"/>
</dbReference>
<dbReference type="OrthoDB" id="9790390at2"/>
<comment type="caution">
    <text evidence="8">The sequence shown here is derived from an EMBL/GenBank/DDBJ whole genome shotgun (WGS) entry which is preliminary data.</text>
</comment>
<dbReference type="AlphaFoldDB" id="A0A3A8ADD9"/>
<gene>
    <name evidence="8" type="primary">trxA</name>
    <name evidence="8" type="ORF">DEM25_006740</name>
</gene>
<evidence type="ECO:0000313" key="9">
    <source>
        <dbReference type="Proteomes" id="UP000246132"/>
    </source>
</evidence>
<dbReference type="Gene3D" id="3.40.30.10">
    <property type="entry name" value="Glutaredoxin"/>
    <property type="match status" value="1"/>
</dbReference>
<dbReference type="InterPro" id="IPR011990">
    <property type="entry name" value="TPR-like_helical_dom_sf"/>
</dbReference>
<comment type="similarity">
    <text evidence="1">Belongs to the thioredoxin family.</text>
</comment>
<evidence type="ECO:0000256" key="5">
    <source>
        <dbReference type="ARBA" id="ARBA00023284"/>
    </source>
</evidence>
<dbReference type="InterPro" id="IPR013766">
    <property type="entry name" value="Thioredoxin_domain"/>
</dbReference>
<organism evidence="8 9">
    <name type="scientific">Oceaniradius stylonematis</name>
    <dbReference type="NCBI Taxonomy" id="2184161"/>
    <lineage>
        <taxon>Bacteria</taxon>
        <taxon>Pseudomonadati</taxon>
        <taxon>Pseudomonadota</taxon>
        <taxon>Alphaproteobacteria</taxon>
        <taxon>Hyphomicrobiales</taxon>
        <taxon>Ahrensiaceae</taxon>
        <taxon>Oceaniradius</taxon>
    </lineage>
</organism>
<dbReference type="SUPFAM" id="SSF48452">
    <property type="entry name" value="TPR-like"/>
    <property type="match status" value="1"/>
</dbReference>
<dbReference type="InterPro" id="IPR017937">
    <property type="entry name" value="Thioredoxin_CS"/>
</dbReference>
<dbReference type="PANTHER" id="PTHR45663">
    <property type="entry name" value="GEO12009P1"/>
    <property type="match status" value="1"/>
</dbReference>
<keyword evidence="4" id="KW-1015">Disulfide bond</keyword>
<dbReference type="Proteomes" id="UP000246132">
    <property type="component" value="Unassembled WGS sequence"/>
</dbReference>
<keyword evidence="9" id="KW-1185">Reference proteome</keyword>
<name>A0A3A8ADD9_9HYPH</name>
<dbReference type="NCBIfam" id="TIGR01068">
    <property type="entry name" value="thioredoxin"/>
    <property type="match status" value="1"/>
</dbReference>
<keyword evidence="2" id="KW-0813">Transport</keyword>
<dbReference type="EMBL" id="QFWV02000004">
    <property type="protein sequence ID" value="RKF07926.1"/>
    <property type="molecule type" value="Genomic_DNA"/>
</dbReference>
<dbReference type="PANTHER" id="PTHR45663:SF11">
    <property type="entry name" value="GEO12009P1"/>
    <property type="match status" value="1"/>
</dbReference>
<dbReference type="SUPFAM" id="SSF52833">
    <property type="entry name" value="Thioredoxin-like"/>
    <property type="match status" value="1"/>
</dbReference>
<dbReference type="PRINTS" id="PR00421">
    <property type="entry name" value="THIOREDOXIN"/>
</dbReference>
<keyword evidence="5" id="KW-0676">Redox-active center</keyword>
<protein>
    <recommendedName>
        <fullName evidence="6">Thioredoxin</fullName>
    </recommendedName>
</protein>